<dbReference type="Gene3D" id="3.30.530.20">
    <property type="match status" value="1"/>
</dbReference>
<dbReference type="SUPFAM" id="SSF55961">
    <property type="entry name" value="Bet v1-like"/>
    <property type="match status" value="1"/>
</dbReference>
<evidence type="ECO:0000313" key="2">
    <source>
        <dbReference type="EMBL" id="KAK1380782.1"/>
    </source>
</evidence>
<name>A0AAD8I7S8_9APIA</name>
<gene>
    <name evidence="2" type="ORF">POM88_027526</name>
</gene>
<feature type="domain" description="Bet v I/Major latex protein" evidence="1">
    <location>
        <begin position="2"/>
        <end position="151"/>
    </location>
</feature>
<dbReference type="CDD" id="cd07816">
    <property type="entry name" value="Bet_v1-like"/>
    <property type="match status" value="1"/>
</dbReference>
<dbReference type="InterPro" id="IPR000916">
    <property type="entry name" value="Bet_v_I/MLP"/>
</dbReference>
<organism evidence="2 3">
    <name type="scientific">Heracleum sosnowskyi</name>
    <dbReference type="NCBI Taxonomy" id="360622"/>
    <lineage>
        <taxon>Eukaryota</taxon>
        <taxon>Viridiplantae</taxon>
        <taxon>Streptophyta</taxon>
        <taxon>Embryophyta</taxon>
        <taxon>Tracheophyta</taxon>
        <taxon>Spermatophyta</taxon>
        <taxon>Magnoliopsida</taxon>
        <taxon>eudicotyledons</taxon>
        <taxon>Gunneridae</taxon>
        <taxon>Pentapetalae</taxon>
        <taxon>asterids</taxon>
        <taxon>campanulids</taxon>
        <taxon>Apiales</taxon>
        <taxon>Apiaceae</taxon>
        <taxon>Apioideae</taxon>
        <taxon>apioid superclade</taxon>
        <taxon>Tordylieae</taxon>
        <taxon>Tordyliinae</taxon>
        <taxon>Heracleum</taxon>
    </lineage>
</organism>
<keyword evidence="3" id="KW-1185">Reference proteome</keyword>
<dbReference type="PANTHER" id="PTHR31907">
    <property type="entry name" value="MLP-LIKE PROTEIN 423"/>
    <property type="match status" value="1"/>
</dbReference>
<reference evidence="2" key="2">
    <citation type="submission" date="2023-05" db="EMBL/GenBank/DDBJ databases">
        <authorList>
            <person name="Schelkunov M.I."/>
        </authorList>
    </citation>
    <scope>NUCLEOTIDE SEQUENCE</scope>
    <source>
        <strain evidence="2">Hsosn_3</strain>
        <tissue evidence="2">Leaf</tissue>
    </source>
</reference>
<proteinExistence type="predicted"/>
<dbReference type="Pfam" id="PF00407">
    <property type="entry name" value="Bet_v_1"/>
    <property type="match status" value="1"/>
</dbReference>
<protein>
    <submittedName>
        <fullName evidence="2">MLP-like protein 34-like</fullName>
    </submittedName>
</protein>
<evidence type="ECO:0000259" key="1">
    <source>
        <dbReference type="SMART" id="SM01037"/>
    </source>
</evidence>
<dbReference type="Proteomes" id="UP001237642">
    <property type="component" value="Unassembled WGS sequence"/>
</dbReference>
<evidence type="ECO:0000313" key="3">
    <source>
        <dbReference type="Proteomes" id="UP001237642"/>
    </source>
</evidence>
<dbReference type="AlphaFoldDB" id="A0AAD8I7S8"/>
<reference evidence="2" key="1">
    <citation type="submission" date="2023-02" db="EMBL/GenBank/DDBJ databases">
        <title>Genome of toxic invasive species Heracleum sosnowskyi carries increased number of genes despite the absence of recent whole-genome duplications.</title>
        <authorList>
            <person name="Schelkunov M."/>
            <person name="Shtratnikova V."/>
            <person name="Makarenko M."/>
            <person name="Klepikova A."/>
            <person name="Omelchenko D."/>
            <person name="Novikova G."/>
            <person name="Obukhova E."/>
            <person name="Bogdanov V."/>
            <person name="Penin A."/>
            <person name="Logacheva M."/>
        </authorList>
    </citation>
    <scope>NUCLEOTIDE SEQUENCE</scope>
    <source>
        <strain evidence="2">Hsosn_3</strain>
        <tissue evidence="2">Leaf</tissue>
    </source>
</reference>
<dbReference type="GO" id="GO:0006952">
    <property type="term" value="P:defense response"/>
    <property type="evidence" value="ECO:0007669"/>
    <property type="project" value="InterPro"/>
</dbReference>
<dbReference type="InterPro" id="IPR051761">
    <property type="entry name" value="MLP-like_ligand-binding"/>
</dbReference>
<dbReference type="InterPro" id="IPR023393">
    <property type="entry name" value="START-like_dom_sf"/>
</dbReference>
<sequence length="151" mass="17470">MGLIGKLICQTSIKTDGDVFHEIFGTRPHHLHTMTPENIHGCDLHEGEFGKVGSFIIWKYSMDGKQMVEKHRVEAIDEEQKQVTYKVIEGELLKSFKIFLINVHVDTSGVDNLVTWSFDYEKVDESIKDPTEYLDFVLRINKDIETHHLPK</sequence>
<comment type="caution">
    <text evidence="2">The sequence shown here is derived from an EMBL/GenBank/DDBJ whole genome shotgun (WGS) entry which is preliminary data.</text>
</comment>
<accession>A0AAD8I7S8</accession>
<dbReference type="EMBL" id="JAUIZM010000006">
    <property type="protein sequence ID" value="KAK1380782.1"/>
    <property type="molecule type" value="Genomic_DNA"/>
</dbReference>
<dbReference type="SMART" id="SM01037">
    <property type="entry name" value="Bet_v_1"/>
    <property type="match status" value="1"/>
</dbReference>